<organism evidence="3 4">
    <name type="scientific">Stutzerimonas nosocomialis</name>
    <dbReference type="NCBI Taxonomy" id="1056496"/>
    <lineage>
        <taxon>Bacteria</taxon>
        <taxon>Pseudomonadati</taxon>
        <taxon>Pseudomonadota</taxon>
        <taxon>Gammaproteobacteria</taxon>
        <taxon>Pseudomonadales</taxon>
        <taxon>Pseudomonadaceae</taxon>
        <taxon>Stutzerimonas</taxon>
    </lineage>
</organism>
<dbReference type="EMBL" id="QLAG01000013">
    <property type="protein sequence ID" value="TLX63266.1"/>
    <property type="molecule type" value="Genomic_DNA"/>
</dbReference>
<dbReference type="Proteomes" id="UP000306753">
    <property type="component" value="Unassembled WGS sequence"/>
</dbReference>
<sequence>MRSLLTALLLALPLTVTSLAASAAESPVGRWQTIDDETGKPKSIVTIEEAADGTLTGTVAEILQSDHGPNPVCTACSGERKDQPITGMTILWGLKPAGDNVWSGGEILDPSKGKTYRSKITLLDGGQKLEMRGYIGVEALGRTQTWVRE</sequence>
<feature type="chain" id="PRO_5024383311" evidence="1">
    <location>
        <begin position="24"/>
        <end position="149"/>
    </location>
</feature>
<proteinExistence type="predicted"/>
<comment type="caution">
    <text evidence="3">The sequence shown here is derived from an EMBL/GenBank/DDBJ whole genome shotgun (WGS) entry which is preliminary data.</text>
</comment>
<keyword evidence="4" id="KW-1185">Reference proteome</keyword>
<dbReference type="PANTHER" id="PTHR36919:SF3">
    <property type="entry name" value="BLL5882 PROTEIN"/>
    <property type="match status" value="1"/>
</dbReference>
<dbReference type="Pfam" id="PF09917">
    <property type="entry name" value="DUF2147"/>
    <property type="match status" value="1"/>
</dbReference>
<evidence type="ECO:0000313" key="4">
    <source>
        <dbReference type="Proteomes" id="UP000306753"/>
    </source>
</evidence>
<dbReference type="PANTHER" id="PTHR36919">
    <property type="entry name" value="BLR1215 PROTEIN"/>
    <property type="match status" value="1"/>
</dbReference>
<evidence type="ECO:0000313" key="3">
    <source>
        <dbReference type="EMBL" id="TLX63266.1"/>
    </source>
</evidence>
<protein>
    <submittedName>
        <fullName evidence="3">DUF2147 domain-containing protein</fullName>
    </submittedName>
</protein>
<reference evidence="3 4" key="1">
    <citation type="journal article" date="2017" name="Eur. J. Clin. Microbiol. Infect. Dis.">
        <title>Uncommonly isolated clinical Pseudomonas: identification and phylogenetic assignation.</title>
        <authorList>
            <person name="Mulet M."/>
            <person name="Gomila M."/>
            <person name="Ramirez A."/>
            <person name="Cardew S."/>
            <person name="Moore E.R."/>
            <person name="Lalucat J."/>
            <person name="Garcia-Valdes E."/>
        </authorList>
    </citation>
    <scope>NUCLEOTIDE SEQUENCE [LARGE SCALE GENOMIC DNA]</scope>
    <source>
        <strain evidence="3 4">SD129</strain>
    </source>
</reference>
<feature type="signal peptide" evidence="1">
    <location>
        <begin position="1"/>
        <end position="23"/>
    </location>
</feature>
<dbReference type="AlphaFoldDB" id="A0A5R9QDP8"/>
<feature type="domain" description="DUF2147" evidence="2">
    <location>
        <begin position="29"/>
        <end position="148"/>
    </location>
</feature>
<dbReference type="RefSeq" id="WP_138408071.1">
    <property type="nucleotide sequence ID" value="NZ_QLAE01000011.1"/>
</dbReference>
<dbReference type="OrthoDB" id="9814399at2"/>
<evidence type="ECO:0000259" key="2">
    <source>
        <dbReference type="Pfam" id="PF09917"/>
    </source>
</evidence>
<accession>A0A5R9QDP8</accession>
<dbReference type="InterPro" id="IPR019223">
    <property type="entry name" value="DUF2147"/>
</dbReference>
<dbReference type="Gene3D" id="2.40.128.520">
    <property type="match status" value="1"/>
</dbReference>
<evidence type="ECO:0000256" key="1">
    <source>
        <dbReference type="SAM" id="SignalP"/>
    </source>
</evidence>
<keyword evidence="1" id="KW-0732">Signal</keyword>
<name>A0A5R9QDP8_9GAMM</name>
<gene>
    <name evidence="3" type="ORF">DN820_12100</name>
</gene>